<dbReference type="InterPro" id="IPR023213">
    <property type="entry name" value="CAT-like_dom_sf"/>
</dbReference>
<feature type="domain" description="Carrier" evidence="5">
    <location>
        <begin position="2774"/>
        <end position="2851"/>
    </location>
</feature>
<feature type="domain" description="Carrier" evidence="5">
    <location>
        <begin position="5018"/>
        <end position="5094"/>
    </location>
</feature>
<dbReference type="PROSITE" id="PS00012">
    <property type="entry name" value="PHOSPHOPANTETHEINE"/>
    <property type="match status" value="3"/>
</dbReference>
<dbReference type="Pfam" id="PF00501">
    <property type="entry name" value="AMP-binding"/>
    <property type="match status" value="4"/>
</dbReference>
<dbReference type="InterPro" id="IPR001242">
    <property type="entry name" value="Condensation_dom"/>
</dbReference>
<dbReference type="CDD" id="cd19542">
    <property type="entry name" value="CT_NRPS-like"/>
    <property type="match status" value="3"/>
</dbReference>
<dbReference type="GO" id="GO:0016874">
    <property type="term" value="F:ligase activity"/>
    <property type="evidence" value="ECO:0007669"/>
    <property type="project" value="UniProtKB-KW"/>
</dbReference>
<dbReference type="InterPro" id="IPR045851">
    <property type="entry name" value="AMP-bd_C_sf"/>
</dbReference>
<comment type="caution">
    <text evidence="6">The sequence shown here is derived from an EMBL/GenBank/DDBJ whole genome shotgun (WGS) entry which is preliminary data.</text>
</comment>
<dbReference type="SMART" id="SM00823">
    <property type="entry name" value="PKS_PP"/>
    <property type="match status" value="4"/>
</dbReference>
<dbReference type="InterPro" id="IPR010071">
    <property type="entry name" value="AA_adenyl_dom"/>
</dbReference>
<dbReference type="GO" id="GO:0031169">
    <property type="term" value="P:ferrichrome biosynthetic process"/>
    <property type="evidence" value="ECO:0007669"/>
    <property type="project" value="UniProtKB-ARBA"/>
</dbReference>
<reference evidence="6 7" key="1">
    <citation type="submission" date="2016-04" db="EMBL/GenBank/DDBJ databases">
        <title>Evolutionary innovation and constraint leading to complex multicellularity in the Ascomycota.</title>
        <authorList>
            <person name="Cisse O."/>
            <person name="Nguyen A."/>
            <person name="Hewitt D.A."/>
            <person name="Jedd G."/>
            <person name="Stajich J.E."/>
        </authorList>
    </citation>
    <scope>NUCLEOTIDE SEQUENCE [LARGE SCALE GENOMIC DNA]</scope>
    <source>
        <strain evidence="6 7">DAH-3</strain>
    </source>
</reference>
<dbReference type="SUPFAM" id="SSF47336">
    <property type="entry name" value="ACP-like"/>
    <property type="match status" value="6"/>
</dbReference>
<dbReference type="InterPro" id="IPR006162">
    <property type="entry name" value="Ppantetheine_attach_site"/>
</dbReference>
<keyword evidence="4" id="KW-0436">Ligase</keyword>
<evidence type="ECO:0000313" key="7">
    <source>
        <dbReference type="Proteomes" id="UP000186594"/>
    </source>
</evidence>
<dbReference type="GO" id="GO:0031177">
    <property type="term" value="F:phosphopantetheine binding"/>
    <property type="evidence" value="ECO:0007669"/>
    <property type="project" value="InterPro"/>
</dbReference>
<dbReference type="SUPFAM" id="SSF52777">
    <property type="entry name" value="CoA-dependent acyltransferases"/>
    <property type="match status" value="12"/>
</dbReference>
<dbReference type="SUPFAM" id="SSF56801">
    <property type="entry name" value="Acetyl-CoA synthetase-like"/>
    <property type="match status" value="4"/>
</dbReference>
<dbReference type="InterPro" id="IPR020806">
    <property type="entry name" value="PKS_PP-bd"/>
</dbReference>
<dbReference type="OMA" id="HHIVTEG"/>
<dbReference type="OrthoDB" id="416786at2759"/>
<evidence type="ECO:0000256" key="1">
    <source>
        <dbReference type="ARBA" id="ARBA00004924"/>
    </source>
</evidence>
<protein>
    <submittedName>
        <fullName evidence="6">Nonribosomal peptide synthetase 2</fullName>
    </submittedName>
</protein>
<dbReference type="FunFam" id="3.40.50.12780:FF:000024">
    <property type="entry name" value="Nonribosomal siderophore peptide synthase SidC"/>
    <property type="match status" value="1"/>
</dbReference>
<evidence type="ECO:0000256" key="4">
    <source>
        <dbReference type="ARBA" id="ARBA00022598"/>
    </source>
</evidence>
<gene>
    <name evidence="6" type="ORF">NEOLI_001784</name>
</gene>
<dbReference type="Pfam" id="PF00668">
    <property type="entry name" value="Condensation"/>
    <property type="match status" value="6"/>
</dbReference>
<dbReference type="GO" id="GO:0010106">
    <property type="term" value="P:cellular response to iron ion starvation"/>
    <property type="evidence" value="ECO:0007669"/>
    <property type="project" value="UniProtKB-ARBA"/>
</dbReference>
<evidence type="ECO:0000259" key="5">
    <source>
        <dbReference type="PROSITE" id="PS50075"/>
    </source>
</evidence>
<dbReference type="InterPro" id="IPR009081">
    <property type="entry name" value="PP-bd_ACP"/>
</dbReference>
<dbReference type="PANTHER" id="PTHR45527">
    <property type="entry name" value="NONRIBOSOMAL PEPTIDE SYNTHETASE"/>
    <property type="match status" value="1"/>
</dbReference>
<evidence type="ECO:0000256" key="2">
    <source>
        <dbReference type="ARBA" id="ARBA00022450"/>
    </source>
</evidence>
<dbReference type="PANTHER" id="PTHR45527:SF1">
    <property type="entry name" value="FATTY ACID SYNTHASE"/>
    <property type="match status" value="1"/>
</dbReference>
<dbReference type="Gene3D" id="3.30.300.30">
    <property type="match status" value="4"/>
</dbReference>
<dbReference type="Pfam" id="PF00550">
    <property type="entry name" value="PP-binding"/>
    <property type="match status" value="6"/>
</dbReference>
<sequence>MLRSIPFPSLLSTNSNKAIPISVSLPLLNKREWTHDEICRAWATILCGIVGETTTVVFRCDENMYCIKAGEINHVDAEEPPTAIFSSYAPSLFLANHHYPMSLEPLTLAIFVSKEAIKLCSSAALLDHISARNILYQMSHFLISDSPNEIPSPSLSILNHDPKSYSKGLCLHGLFEDVAKKHCNTIALEFNDTTRISYFDLNRLSTNLANILIHSYAVTLGSVIPLLFNQSIEFYISVLAVLKAGAAWCPLSPSFPQERLSFVIEDVSANICITSSQYTTRINIPVLEIDKVDFTYGFSESPPITVQPDALAYIIYTSGSTGNPKGVRITHSNAVHAILAHHCFFEEFSQGRFLQFASPTFDISVFELFITWSLGWTLIAHTRSHLLSRLYDIVIKSRISHLELTPTVTTTLLRTLENTQVKMLLTIGEQLTDEVVKICSDANVRLYNAYGPTETAMHCSIASNFTSNTKVINIGVPLSTCSAYIMSPTEERLLPRNWVGELVIGGPQVSAGYTNYQSHAFFTHRSQRLYRTGDRARFLENGTIEFLGRLHGDSQFKISGQRVELGEIECVVRDITENIVMFIEGTLVCFVLEKLTEADQYARKKLLDYMIPVFLKIDRFPQCESGKLDRKRLIEFYKDKQIFQESDDSNWDDRLRLMRKIISEVSGVPQNRISKDSSFISLGIDSLKAILVVQKLQNELGEAFNVAQILTASNVYNLRNCSTIVASPTRILYSDLSLQVKLLIDDSNVVDVLPATMVQEAMISESLKDSKKYYNWVRLDIGLGASVPDFKESWKAIVNANEVLRTGFTVCPSTVNSPSHYMQVIYSSDRSNYEEISCGYVELDNLYRDHRDEQLLTLENMHLPALSIRIFTSPLSRTASLMIHHAIYDGWAMEIILNDINRYITTRNIVQRPQFRRVVELEYAINTGISRDYWKSYLHEAEFHAFPRLSRFVPAKPVIEIKEKKLKFELLDIERRCRELNIATQTVIQGAWSWVLSCYIGSSDITFGSVVSLRTGHLNLIPDVIGPAITTLPCRVRIQGSLEDLLYQIHQSNINMITHSAVSLRQICQDAGDRSLFDTVVVFQKTTNGDNKGPVKQVDFMDYLEYRVILAILPSANTITLRVTFDGGYFPSEHCTVMLDQINFFISTFLEDSRTSMSAITESSHIPEALLSLLNPNPQVKSKHTEYQNVFHLIDNVATGLLVDQTAIEYTENFEKSPLTLTYGQLKQTSDRIASHLLNKGLRKGDTIGLFVEKSLLVYPTILGILKIGGIYMPISTNTPVARILYMLETTGTKACLTSSDLQQFLLQTLECSIKIYTINDILQNTKIKDCAFPEVDLDDLAYIIFTSGSTGMPKACQLTHSNLLNHILVVKSLYPSTTDSRFLQFTVLNFDVSVFEIFFTLSLGLTLCVVRTDLILRDLTFAVQYLRITHVNLTSTIASLLEPSSCPDLTTIIQSGEVLQQSILDKSIDNGLINAYGPTELTNICTANTKMTTTVYYNNIGWPLSNTSAVILDVGGKTMIKGALGEVCFGGAQVFRGYVNGGVFQNECFFQHPSLGRLYRSGDFVRFLADGSINYVYRRDEQLKLRGHRIEPAEVNSAISKASELCLDAFTLCLDMTNGRQLVTFVVVVSKLSASETRVLINRLFSQVDEILPPYMIPVFIIPILRIPTSSNGKIDRKALEGHLRDMSDGDLAVCSPASNIEKETPFSANEQIVRGILSKICNISVASIKQSTSIFSLGIDSISAISLSARLFESGFKRLDISQIMLNPTLSKIVYLIEHQEPTSKQDTSSSIGKSILSLFRETQGPSVLALLGIPSAEVVDILPCTPLQDAMLASRTAPGSGSSYVNHMSFCLNSSANVTRLKAAWEKIIKITPALRTRFAMTSDVQHPFAQVVVRSLPIPWMAVSVFNKSDIKTIMKRNEDNIDTSNQLFQLVHFEPESQNILILSIHHVLYDGWAMSELLEDVIRVYENEVLPIRPSARQAFEYLFSLNLMQADEFWIREMNKCEPTFFPDLIGRKEINLPTTFRVFDRCTLKLSDIESHAKSSSLALLSLCQASWVRLLSALTGQKDLIFGNVFSGRTIPVVDAEKIIAPLFNTLPIRLRISEDITNRQLARSLQKKNAEILQYQSTPLRRILSITSSEALFDSLIILQKDHSAKQKLWSAQEEIMLTDFPVVVEFFPRHDFNALEFVITAKTSHITRNDAQIMLTQLNRIFTGLITRPDDSIFDYANTFEMELLAISNPFPAPIQSGHKLLHSAVEEFSNTTPEAIAVRFLGDEKHIKSFTYREINEKANQIADCLSSFKLLPDDVIAIFMEKSPRLYLSVLATLKAGAAFCSLDPSVPHKRICMLLSQLDAKIVLTSTDCKAIEALERSPHRYNVLYIDRLDLSKRSTLNPAIQIAPNNLAYYTFTSGSTGIPKAVMIQHKTALQAILASQVSLSIRKKATLLQFAMQTFDMFIYDIFLAWNCGICLASSVQRYLLEDLEGVINQLGVTHLDLTPTVASTLERTRVPKIERLFCIGEVMRTDLVNTWKSHLVNLYGPAECSMVSGFALADISRKAANIGKPLSTVSYEIRSDMGYLLPLGSTGFLHLSGLQLARGYWGDEKLTQKHFYGKDQHRYDTGDVVRALYDNTYEFVGRQDDQVKINGQRVDLGEINSIVQQACMEALISVTCIMQHPRRKADQIVTFVAPKMIVSEECQSSYDLSTSRTEADRILKFVSQYLPSYMVPQSILFLAAIPLSGAGKTNRHSLRDYYQLASVEELTFKDSTSCRSWSEDETAIRCEISQISGMDNHLIQKDTKLYQLGIDSITAIQLARRLRNSFKLDISVLNLMKSPDIAGISNVLKKLKNQKESSKQNLWLDISRKFQNEIVMFPYERFRFQNIYINRILPVTMLQQELLANSIQNNGGTYINHVVFELAKGLDCDQLKTSWTAVFRAVEVLRTAFTEYKTSIAEYVQIVYSSDMPLPFEVMEIASADISACLDNLCSQLQSRFIKNLSTPPVSLNLIKGSKSTYLLFSAHHALFDGWALKAIYNRVFEEYNSHTVTPPVPNDALIWQSINDARDLSKSESARSFWQASASNYSYHKFPDLNPEIVQDCITKSTNHKSYLKLSHVESFCRSRNISFQDILQAGWAKLLSMYLGEQRITFGTGRQHNYIVLDADEMLFPAIVTLPVFHEVKGSNSEFLEKVHKFNIELVPYRNCPLPTLTRWFDQSHGAPIFDTILIYQKTGMQDKSRNPDFWEIYEERATSDYSVSLEVSERSDGSLYFSISFKTTVLPFDQANALLRQFECSLIDILEQPYSDANRISTDVAPDLISFRPPIIEAFSSNINFLHEFVESHAKSMPNKIAVEFVTDINDEEHGIQRWSYTELNDLGNRVAAWLQKKGLPFKSPVGICFDKCPEAIFTILGILKSGRAFLALDPSTPTDRKLFVMRDSRVPLVISSRKQVEDLSNTIPTHLLASVEIILESSTVASDFTPVVNLLSSSPSYVLYTSGSTGKPKGCVISHESAVQYMYALSDILKGQWTESSKVFSFASFHFDVSVLEQYWTWSNGLTMATMPRDDFLADMTHAINTLRITHIDLTPSLAALLDPGDLPSIQMFMTGGDMIKRDIIKRWGPSGVLFNAYGPTEATIGCTLARNLSENAKSSNIGTAYPNCGLLITTTGTPPHPVLQGAVGELCVYGKQLATEYINLPELTADKFLVLETGLRVYRTGDLVRLLTNDTYEFISRIDDQIKLRGQRIEIGEINATIKDSSMNIMEVETLVLKHKPQANEQLVSFVVLKNHELNSTCEVIEDSISCSNDIQLLLTACQRTLAPYMVPTYVLGITIMPLTATNKIDRKRLASLFTDTELSLIQRFTAIRTNTTVSSRIFTKLRRLAADYTQISEDNIRQESTIFELGLDSITAIGFSKRMRDEGYAGAEVAIVLQNPKLIDLAVILQSLQSPAQGRRLNFRPSYRAMKNASGQLKTPVSLISQVLPCSHLQEGIILANLKEGNSCAYFNHFTFLLGPSINLDDLKNSLIYLIDSNDILRTCFVQSKQGYAQVILRRVNPDQHIFLINVEAEDTLSQVKSLQGKFLEEREPNNPPFRATIVKGPDHSYLSLTLFHAIYDGWSLENLLDDLGRLMKKRKPISRPPFHEALAFMLEFDEDKSKVYWRNSLSNTKPSRLGLPNSDHITAAAYDGELCHTYEAVEISSHDYHCTPQTMLQAAWALTIEKHSGNNVILGHVVSGRLLPIDDADKIVGPLFNTLPFPLNIAKGSTNRTFIQEMQKFNSSTTSYQHTPLRKINKWLGIPTNIPLFDTLFVFNFEKDVGDLDLKLIDSTGETEYDLALDITGRRGANLKVSIKNRSGIQTEAILQEFSRRLDSVLEHPDLIIDTTGFTDEVFQDHKTLVNLPETPLADVESDVVELVTEILAGMTDMDVDAINLSSSIFELGLDSIEAVQLSYQLKQKKLIIPVSAIMKHHTVYGIASQVKAISTNGLENSPERLDLLEEFSQCIREHLDPTRFETEDIVDIYPCSPLQEGMIIQNAASDGEAYSNHIILELSQETDLNRFCNAWRTVMDRHDILRTSFLNLVDMPGFFRDFSFAQIVHRKSSFDVKFSPEKAAPLRLFEKPPISLYVDIQKARTLVTVFINHALYDGWSLPLIFKDVESAYNGLELPRRPRFKEFVREALSIDFDSAEDAWKAKLQHASVTLYPQFSQSVSTDQVHRDKLFSSVSLELARETLKRLGITFQTLGQACWAIFLAHVTEQHEVLFGTVINGRNGIEGVQDVIGPAMTTIPVRVHLEGKTCGEILGELQKYTGDVLEFQHSPLGLIKKWSGVAGPALFDTLFIYQQGNRSEEHQLWKEISTKATTEFTVCAELEIYGETFQWTGAASVLSMSKANLERLLVQLDYILQSILEHSESLVSSFWEKQSITTAIESLDKDHPLFVYIQGQESGELPQNCTAVVVNERSEILNCGVEGKLALIDHWTSDNPTILKVFPQTVRMVSGFAIVPVDTQTDTCDLSSDLNQEWKETELLIQGVIMSVCNIPNREIAKDVSIFKIGLDSITAIRISAKLRKKGYNLSVGNMLRHPSIEEMSKFCGVVQKPGNSDYRRLVSPSMYSDIETRFGIRRELIQDVLLCLPAQKYFLAGWIKSHREVYMSTFYFKFSGVADESKFVDAWNRVLSKHSILRSTFIADKDQQLHMVIVKPGSGDIAFYDMSGENEWTSDLGGYFPDLYTPPIRARVFKGLAESIFVLDIHHALYDGWSMQMLLDDLERFYCETATESAYSSDIQGLSRFLEQQDMHAAELFWSRYLECPADMIPAVTGDASCPRTFFVKENAFVNLAEIEGECRNRGITLQAVFLALWAKIQCMYTGKPSALFGIYVSGRTLPIDEIENLMVPTVNIVPLYISRTGGNVFDIGESVQRLLGEIVNYQSVSLDVISRWAGSNGPLFNSTVNFVNLPTEAKFTESMFSPFALSVDVDVEFAVKNGAVVVGIFSTLKENAENIVKEMQRMIETGLD</sequence>
<dbReference type="FunFam" id="3.30.300.30:FF:000015">
    <property type="entry name" value="Nonribosomal peptide synthase SidD"/>
    <property type="match status" value="1"/>
</dbReference>
<accession>A0A1U7LTC9</accession>
<feature type="domain" description="Carrier" evidence="5">
    <location>
        <begin position="1709"/>
        <end position="1783"/>
    </location>
</feature>
<dbReference type="GO" id="GO:0005737">
    <property type="term" value="C:cytoplasm"/>
    <property type="evidence" value="ECO:0007669"/>
    <property type="project" value="TreeGrafter"/>
</dbReference>
<dbReference type="NCBIfam" id="TIGR01733">
    <property type="entry name" value="AA-adenyl-dom"/>
    <property type="match status" value="1"/>
</dbReference>
<dbReference type="NCBIfam" id="NF003417">
    <property type="entry name" value="PRK04813.1"/>
    <property type="match status" value="4"/>
</dbReference>
<dbReference type="Gene3D" id="3.30.559.30">
    <property type="entry name" value="Nonribosomal peptide synthetase, condensation domain"/>
    <property type="match status" value="6"/>
</dbReference>
<dbReference type="InterPro" id="IPR020845">
    <property type="entry name" value="AMP-binding_CS"/>
</dbReference>
<dbReference type="PROSITE" id="PS50075">
    <property type="entry name" value="CARRIER"/>
    <property type="match status" value="6"/>
</dbReference>
<dbReference type="Gene3D" id="1.10.1200.10">
    <property type="entry name" value="ACP-like"/>
    <property type="match status" value="6"/>
</dbReference>
<dbReference type="PROSITE" id="PS00455">
    <property type="entry name" value="AMP_BINDING"/>
    <property type="match status" value="4"/>
</dbReference>
<evidence type="ECO:0000313" key="6">
    <source>
        <dbReference type="EMBL" id="OLL25917.1"/>
    </source>
</evidence>
<dbReference type="STRING" id="1198029.A0A1U7LTC9"/>
<name>A0A1U7LTC9_NEOID</name>
<feature type="domain" description="Carrier" evidence="5">
    <location>
        <begin position="649"/>
        <end position="732"/>
    </location>
</feature>
<feature type="domain" description="Carrier" evidence="5">
    <location>
        <begin position="4405"/>
        <end position="4481"/>
    </location>
</feature>
<dbReference type="FunFam" id="3.40.50.980:FF:000001">
    <property type="entry name" value="Non-ribosomal peptide synthetase"/>
    <property type="match status" value="1"/>
</dbReference>
<dbReference type="CDD" id="cd05918">
    <property type="entry name" value="A_NRPS_SidN3_like"/>
    <property type="match status" value="1"/>
</dbReference>
<dbReference type="Gene3D" id="3.40.50.12780">
    <property type="entry name" value="N-terminal domain of ligase-like"/>
    <property type="match status" value="4"/>
</dbReference>
<keyword evidence="3" id="KW-0597">Phosphoprotein</keyword>
<dbReference type="InterPro" id="IPR042099">
    <property type="entry name" value="ANL_N_sf"/>
</dbReference>
<dbReference type="Gene3D" id="3.30.559.10">
    <property type="entry name" value="Chloramphenicol acetyltransferase-like domain"/>
    <property type="match status" value="6"/>
</dbReference>
<organism evidence="6 7">
    <name type="scientific">Neolecta irregularis (strain DAH-3)</name>
    <dbReference type="NCBI Taxonomy" id="1198029"/>
    <lineage>
        <taxon>Eukaryota</taxon>
        <taxon>Fungi</taxon>
        <taxon>Dikarya</taxon>
        <taxon>Ascomycota</taxon>
        <taxon>Taphrinomycotina</taxon>
        <taxon>Neolectales</taxon>
        <taxon>Neolectaceae</taxon>
        <taxon>Neolecta</taxon>
    </lineage>
</organism>
<dbReference type="Proteomes" id="UP000186594">
    <property type="component" value="Unassembled WGS sequence"/>
</dbReference>
<dbReference type="EMBL" id="LXFE01000286">
    <property type="protein sequence ID" value="OLL25917.1"/>
    <property type="molecule type" value="Genomic_DNA"/>
</dbReference>
<dbReference type="InterPro" id="IPR000873">
    <property type="entry name" value="AMP-dep_synth/lig_dom"/>
</dbReference>
<comment type="pathway">
    <text evidence="1">Siderophore biosynthesis.</text>
</comment>
<dbReference type="GO" id="GO:0043041">
    <property type="term" value="P:amino acid activation for nonribosomal peptide biosynthetic process"/>
    <property type="evidence" value="ECO:0007669"/>
    <property type="project" value="TreeGrafter"/>
</dbReference>
<proteinExistence type="predicted"/>
<dbReference type="InterPro" id="IPR036736">
    <property type="entry name" value="ACP-like_sf"/>
</dbReference>
<keyword evidence="7" id="KW-1185">Reference proteome</keyword>
<dbReference type="FunFam" id="3.30.300.30:FF:000033">
    <property type="entry name" value="Nonribosomal siderophore peptide synthase SidC"/>
    <property type="match status" value="1"/>
</dbReference>
<keyword evidence="2" id="KW-0596">Phosphopantetheine</keyword>
<evidence type="ECO:0000256" key="3">
    <source>
        <dbReference type="ARBA" id="ARBA00022553"/>
    </source>
</evidence>
<feature type="domain" description="Carrier" evidence="5">
    <location>
        <begin position="3872"/>
        <end position="3946"/>
    </location>
</feature>